<dbReference type="InterPro" id="IPR022645">
    <property type="entry name" value="SecD/SecF_bac"/>
</dbReference>
<gene>
    <name evidence="9 12" type="primary">secF</name>
    <name evidence="12" type="ORF">ACFSHS_12300</name>
</gene>
<dbReference type="PANTHER" id="PTHR30081">
    <property type="entry name" value="PROTEIN-EXPORT MEMBRANE PROTEIN SEC"/>
    <property type="match status" value="1"/>
</dbReference>
<comment type="subcellular location">
    <subcellularLocation>
        <location evidence="1 9">Cell membrane</location>
        <topology evidence="1 9">Multi-pass membrane protein</topology>
    </subcellularLocation>
</comment>
<evidence type="ECO:0000256" key="1">
    <source>
        <dbReference type="ARBA" id="ARBA00004651"/>
    </source>
</evidence>
<evidence type="ECO:0000256" key="4">
    <source>
        <dbReference type="ARBA" id="ARBA00022692"/>
    </source>
</evidence>
<dbReference type="Pfam" id="PF07549">
    <property type="entry name" value="Sec_GG"/>
    <property type="match status" value="1"/>
</dbReference>
<feature type="transmembrane region" description="Helical" evidence="9">
    <location>
        <begin position="61"/>
        <end position="82"/>
    </location>
</feature>
<name>A0ABW4XBV1_9ACTN</name>
<keyword evidence="4 9" id="KW-0812">Transmembrane</keyword>
<keyword evidence="8 9" id="KW-0472">Membrane</keyword>
<feature type="transmembrane region" description="Helical" evidence="9">
    <location>
        <begin position="175"/>
        <end position="192"/>
    </location>
</feature>
<comment type="subunit">
    <text evidence="9">Forms a complex with SecD. Part of the essential Sec protein translocation apparatus which comprises SecA, SecYEG and auxiliary proteins SecDF. Other proteins may also be involved.</text>
</comment>
<comment type="caution">
    <text evidence="12">The sequence shown here is derived from an EMBL/GenBank/DDBJ whole genome shotgun (WGS) entry which is preliminary data.</text>
</comment>
<dbReference type="RefSeq" id="WP_376876056.1">
    <property type="nucleotide sequence ID" value="NZ_JBHUHP010000010.1"/>
</dbReference>
<dbReference type="NCBIfam" id="TIGR00966">
    <property type="entry name" value="transloc_SecF"/>
    <property type="match status" value="1"/>
</dbReference>
<reference evidence="13" key="1">
    <citation type="journal article" date="2019" name="Int. J. Syst. Evol. Microbiol.">
        <title>The Global Catalogue of Microorganisms (GCM) 10K type strain sequencing project: providing services to taxonomists for standard genome sequencing and annotation.</title>
        <authorList>
            <consortium name="The Broad Institute Genomics Platform"/>
            <consortium name="The Broad Institute Genome Sequencing Center for Infectious Disease"/>
            <person name="Wu L."/>
            <person name="Ma J."/>
        </authorList>
    </citation>
    <scope>NUCLEOTIDE SEQUENCE [LARGE SCALE GENOMIC DNA]</scope>
    <source>
        <strain evidence="13">JCM 3338</strain>
    </source>
</reference>
<feature type="transmembrane region" description="Helical" evidence="9">
    <location>
        <begin position="285"/>
        <end position="304"/>
    </location>
</feature>
<sequence>MTRTPDEELVEQPSDEQALADAGLTAEDGTAPPRARGGFRGLGHRLYNGEAGLDVVGNSRLIYRITAVVVLLCLLSMVFRGFNFGIDFAGGNSFRVPGTEQQLEQVREAAEEAGAEVATAQVVGGDEVLLRTGSLDNDTERAVIEAVADAAGVQADQVSPESVSAEWGRDITDQALIALVVFLVAVVVFLALRFQPKMAIGAMAALVHDIVVTAGVYSLVGFEVTPSTVIGFLTILGFSLYDTVVVFDKVDENVKDLERSARMTWSEAANLAVNQTLMRSINTSVIALLPVAGLLFVGAGLLGVGTLKDLALVLFVGLAAGAYSSIVLATPIVADLKEREPEVQALRRRVQARRSSAARAGGPRAAAASGPVASARRARPARGGVAVAELPDSVEADVVVESPSSVRPDTGSGATAAPRPGARPQRPGAKGRPPGKKRR</sequence>
<dbReference type="Proteomes" id="UP001597402">
    <property type="component" value="Unassembled WGS sequence"/>
</dbReference>
<dbReference type="InterPro" id="IPR022813">
    <property type="entry name" value="SecD/SecF_arch_bac"/>
</dbReference>
<evidence type="ECO:0000256" key="2">
    <source>
        <dbReference type="ARBA" id="ARBA00022448"/>
    </source>
</evidence>
<feature type="compositionally biased region" description="Low complexity" evidence="10">
    <location>
        <begin position="411"/>
        <end position="432"/>
    </location>
</feature>
<dbReference type="Pfam" id="PF02355">
    <property type="entry name" value="SecD_SecF_C"/>
    <property type="match status" value="1"/>
</dbReference>
<evidence type="ECO:0000256" key="7">
    <source>
        <dbReference type="ARBA" id="ARBA00023010"/>
    </source>
</evidence>
<dbReference type="HAMAP" id="MF_01464_B">
    <property type="entry name" value="SecF_B"/>
    <property type="match status" value="1"/>
</dbReference>
<dbReference type="Gene3D" id="1.20.1640.10">
    <property type="entry name" value="Multidrug efflux transporter AcrB transmembrane domain"/>
    <property type="match status" value="1"/>
</dbReference>
<organism evidence="12 13">
    <name type="scientific">Blastococcus deserti</name>
    <dbReference type="NCBI Taxonomy" id="2259033"/>
    <lineage>
        <taxon>Bacteria</taxon>
        <taxon>Bacillati</taxon>
        <taxon>Actinomycetota</taxon>
        <taxon>Actinomycetes</taxon>
        <taxon>Geodermatophilales</taxon>
        <taxon>Geodermatophilaceae</taxon>
        <taxon>Blastococcus</taxon>
    </lineage>
</organism>
<comment type="similarity">
    <text evidence="9">Belongs to the SecD/SecF family. SecF subfamily.</text>
</comment>
<dbReference type="EMBL" id="JBHUHP010000010">
    <property type="protein sequence ID" value="MFD2092349.1"/>
    <property type="molecule type" value="Genomic_DNA"/>
</dbReference>
<feature type="transmembrane region" description="Helical" evidence="9">
    <location>
        <begin position="310"/>
        <end position="334"/>
    </location>
</feature>
<protein>
    <recommendedName>
        <fullName evidence="9">Protein-export membrane protein SecF</fullName>
    </recommendedName>
</protein>
<evidence type="ECO:0000256" key="6">
    <source>
        <dbReference type="ARBA" id="ARBA00022989"/>
    </source>
</evidence>
<feature type="domain" description="Protein export membrane protein SecD/SecF C-terminal" evidence="11">
    <location>
        <begin position="148"/>
        <end position="338"/>
    </location>
</feature>
<dbReference type="InterPro" id="IPR022646">
    <property type="entry name" value="SecD/SecF_CS"/>
</dbReference>
<evidence type="ECO:0000256" key="3">
    <source>
        <dbReference type="ARBA" id="ARBA00022475"/>
    </source>
</evidence>
<keyword evidence="2 9" id="KW-0813">Transport</keyword>
<keyword evidence="6 9" id="KW-1133">Transmembrane helix</keyword>
<dbReference type="InterPro" id="IPR048634">
    <property type="entry name" value="SecD_SecF_C"/>
</dbReference>
<feature type="region of interest" description="Disordered" evidence="10">
    <location>
        <begin position="351"/>
        <end position="375"/>
    </location>
</feature>
<dbReference type="InterPro" id="IPR055344">
    <property type="entry name" value="SecD_SecF_C_bact"/>
</dbReference>
<dbReference type="PANTHER" id="PTHR30081:SF8">
    <property type="entry name" value="PROTEIN TRANSLOCASE SUBUNIT SECF"/>
    <property type="match status" value="1"/>
</dbReference>
<proteinExistence type="inferred from homology"/>
<comment type="function">
    <text evidence="9">Part of the Sec protein translocase complex. Interacts with the SecYEG preprotein conducting channel. SecDF uses the proton motive force (PMF) to complete protein translocation after the ATP-dependent function of SecA.</text>
</comment>
<dbReference type="InterPro" id="IPR005665">
    <property type="entry name" value="SecF_bac"/>
</dbReference>
<dbReference type="SUPFAM" id="SSF82866">
    <property type="entry name" value="Multidrug efflux transporter AcrB transmembrane domain"/>
    <property type="match status" value="1"/>
</dbReference>
<feature type="transmembrane region" description="Helical" evidence="9">
    <location>
        <begin position="228"/>
        <end position="247"/>
    </location>
</feature>
<accession>A0ABW4XBV1</accession>
<feature type="region of interest" description="Disordered" evidence="10">
    <location>
        <begin position="397"/>
        <end position="439"/>
    </location>
</feature>
<evidence type="ECO:0000313" key="13">
    <source>
        <dbReference type="Proteomes" id="UP001597402"/>
    </source>
</evidence>
<feature type="compositionally biased region" description="Low complexity" evidence="10">
    <location>
        <begin position="353"/>
        <end position="375"/>
    </location>
</feature>
<feature type="transmembrane region" description="Helical" evidence="9">
    <location>
        <begin position="199"/>
        <end position="222"/>
    </location>
</feature>
<evidence type="ECO:0000313" key="12">
    <source>
        <dbReference type="EMBL" id="MFD2092349.1"/>
    </source>
</evidence>
<evidence type="ECO:0000259" key="11">
    <source>
        <dbReference type="Pfam" id="PF02355"/>
    </source>
</evidence>
<dbReference type="PRINTS" id="PR01755">
    <property type="entry name" value="SECFTRNLCASE"/>
</dbReference>
<dbReference type="NCBIfam" id="TIGR00916">
    <property type="entry name" value="2A0604s01"/>
    <property type="match status" value="1"/>
</dbReference>
<evidence type="ECO:0000256" key="5">
    <source>
        <dbReference type="ARBA" id="ARBA00022927"/>
    </source>
</evidence>
<evidence type="ECO:0000256" key="10">
    <source>
        <dbReference type="SAM" id="MobiDB-lite"/>
    </source>
</evidence>
<evidence type="ECO:0000256" key="8">
    <source>
        <dbReference type="ARBA" id="ARBA00023136"/>
    </source>
</evidence>
<keyword evidence="7 9" id="KW-0811">Translocation</keyword>
<keyword evidence="3 9" id="KW-1003">Cell membrane</keyword>
<keyword evidence="13" id="KW-1185">Reference proteome</keyword>
<keyword evidence="5 9" id="KW-0653">Protein transport</keyword>
<evidence type="ECO:0000256" key="9">
    <source>
        <dbReference type="HAMAP-Rule" id="MF_01464"/>
    </source>
</evidence>